<feature type="transmembrane region" description="Helical" evidence="6">
    <location>
        <begin position="23"/>
        <end position="43"/>
    </location>
</feature>
<name>A0ABX8C8H0_9ACTN</name>
<keyword evidence="4 6" id="KW-0472">Membrane</keyword>
<dbReference type="PIRSF" id="PIRSF006648">
    <property type="entry name" value="DrrB"/>
    <property type="match status" value="1"/>
</dbReference>
<evidence type="ECO:0000256" key="6">
    <source>
        <dbReference type="RuleBase" id="RU361157"/>
    </source>
</evidence>
<dbReference type="PANTHER" id="PTHR43229:SF2">
    <property type="entry name" value="NODULATION PROTEIN J"/>
    <property type="match status" value="1"/>
</dbReference>
<dbReference type="EMBL" id="CP074132">
    <property type="protein sequence ID" value="QUX29752.1"/>
    <property type="molecule type" value="Genomic_DNA"/>
</dbReference>
<keyword evidence="5" id="KW-0046">Antibiotic resistance</keyword>
<evidence type="ECO:0000313" key="9">
    <source>
        <dbReference type="Proteomes" id="UP000678016"/>
    </source>
</evidence>
<evidence type="ECO:0000256" key="1">
    <source>
        <dbReference type="ARBA" id="ARBA00004141"/>
    </source>
</evidence>
<feature type="transmembrane region" description="Helical" evidence="6">
    <location>
        <begin position="136"/>
        <end position="159"/>
    </location>
</feature>
<dbReference type="InterPro" id="IPR013525">
    <property type="entry name" value="ABC2_TM"/>
</dbReference>
<dbReference type="PROSITE" id="PS51012">
    <property type="entry name" value="ABC_TM2"/>
    <property type="match status" value="1"/>
</dbReference>
<feature type="transmembrane region" description="Helical" evidence="6">
    <location>
        <begin position="55"/>
        <end position="78"/>
    </location>
</feature>
<keyword evidence="6" id="KW-0813">Transport</keyword>
<feature type="transmembrane region" description="Helical" evidence="6">
    <location>
        <begin position="99"/>
        <end position="124"/>
    </location>
</feature>
<organism evidence="8 9">
    <name type="scientific">Nocardiopsis akebiae</name>
    <dbReference type="NCBI Taxonomy" id="2831968"/>
    <lineage>
        <taxon>Bacteria</taxon>
        <taxon>Bacillati</taxon>
        <taxon>Actinomycetota</taxon>
        <taxon>Actinomycetes</taxon>
        <taxon>Streptosporangiales</taxon>
        <taxon>Nocardiopsidaceae</taxon>
        <taxon>Nocardiopsis</taxon>
    </lineage>
</organism>
<keyword evidence="6" id="KW-1003">Cell membrane</keyword>
<evidence type="ECO:0000259" key="7">
    <source>
        <dbReference type="PROSITE" id="PS51012"/>
    </source>
</evidence>
<dbReference type="InterPro" id="IPR051784">
    <property type="entry name" value="Nod_factor_ABC_transporter"/>
</dbReference>
<comment type="similarity">
    <text evidence="6">Belongs to the ABC-2 integral membrane protein family.</text>
</comment>
<evidence type="ECO:0000256" key="5">
    <source>
        <dbReference type="ARBA" id="ARBA00023251"/>
    </source>
</evidence>
<dbReference type="RefSeq" id="WP_212642582.1">
    <property type="nucleotide sequence ID" value="NZ_CP074132.1"/>
</dbReference>
<evidence type="ECO:0000256" key="2">
    <source>
        <dbReference type="ARBA" id="ARBA00022692"/>
    </source>
</evidence>
<evidence type="ECO:0000256" key="4">
    <source>
        <dbReference type="ARBA" id="ARBA00023136"/>
    </source>
</evidence>
<feature type="transmembrane region" description="Helical" evidence="6">
    <location>
        <begin position="171"/>
        <end position="192"/>
    </location>
</feature>
<feature type="transmembrane region" description="Helical" evidence="6">
    <location>
        <begin position="233"/>
        <end position="254"/>
    </location>
</feature>
<gene>
    <name evidence="8" type="ORF">KGD83_04035</name>
</gene>
<proteinExistence type="inferred from homology"/>
<dbReference type="PANTHER" id="PTHR43229">
    <property type="entry name" value="NODULATION PROTEIN J"/>
    <property type="match status" value="1"/>
</dbReference>
<dbReference type="InterPro" id="IPR000412">
    <property type="entry name" value="ABC_2_transport"/>
</dbReference>
<dbReference type="InterPro" id="IPR047817">
    <property type="entry name" value="ABC2_TM_bact-type"/>
</dbReference>
<keyword evidence="2 6" id="KW-0812">Transmembrane</keyword>
<protein>
    <recommendedName>
        <fullName evidence="6">Transport permease protein</fullName>
    </recommendedName>
</protein>
<reference evidence="9" key="1">
    <citation type="submission" date="2021-05" db="EMBL/GenBank/DDBJ databases">
        <title>Direct Submission.</title>
        <authorList>
            <person name="Li K."/>
            <person name="Gao J."/>
        </authorList>
    </citation>
    <scope>NUCLEOTIDE SEQUENCE [LARGE SCALE GENOMIC DNA]</scope>
    <source>
        <strain evidence="9">HDS12</strain>
    </source>
</reference>
<sequence length="262" mass="27501">MSTVRDGGVVAWRNLLNVRRTPGSLVTAIVQPVIFVLLLAYVFGGSLGGDSYREFLVAGIFVQTLTFSASLTAIGLANDLQKGLIDRYRSLPMSRMAVILGRTTSDLAVSALSVAVIVACGLAIGWRINGGLADAVAGFLLLFLFAFAVSWIGAVIGLTARSVEVAQSLGLIWLFPVTFVSGAFVSIAAMPAPLRTVAEWNPVTAVATAVRGLFDNPAPEGLAPPAGWPADNAALYAVLSSVAIIAVFAPVALAQYRRINRR</sequence>
<dbReference type="Proteomes" id="UP000678016">
    <property type="component" value="Chromosome"/>
</dbReference>
<dbReference type="Pfam" id="PF01061">
    <property type="entry name" value="ABC2_membrane"/>
    <property type="match status" value="1"/>
</dbReference>
<feature type="domain" description="ABC transmembrane type-2" evidence="7">
    <location>
        <begin position="23"/>
        <end position="259"/>
    </location>
</feature>
<accession>A0ABX8C8H0</accession>
<keyword evidence="3 6" id="KW-1133">Transmembrane helix</keyword>
<keyword evidence="9" id="KW-1185">Reference proteome</keyword>
<evidence type="ECO:0000313" key="8">
    <source>
        <dbReference type="EMBL" id="QUX29752.1"/>
    </source>
</evidence>
<evidence type="ECO:0000256" key="3">
    <source>
        <dbReference type="ARBA" id="ARBA00022989"/>
    </source>
</evidence>
<comment type="subcellular location">
    <subcellularLocation>
        <location evidence="6">Cell membrane</location>
        <topology evidence="6">Multi-pass membrane protein</topology>
    </subcellularLocation>
    <subcellularLocation>
        <location evidence="1">Membrane</location>
        <topology evidence="1">Multi-pass membrane protein</topology>
    </subcellularLocation>
</comment>